<reference evidence="5" key="1">
    <citation type="submission" date="2022-01" db="EMBL/GenBank/DDBJ databases">
        <authorList>
            <person name="King R."/>
        </authorList>
    </citation>
    <scope>NUCLEOTIDE SEQUENCE</scope>
</reference>
<dbReference type="InterPro" id="IPR000182">
    <property type="entry name" value="GNAT_dom"/>
</dbReference>
<dbReference type="InterPro" id="IPR001849">
    <property type="entry name" value="PH_domain"/>
</dbReference>
<dbReference type="PANTHER" id="PTHR13947:SF37">
    <property type="entry name" value="LD18367P"/>
    <property type="match status" value="1"/>
</dbReference>
<sequence>MSYYIVIRESSDQDRPFISEVVLNAYSSNIKNTWLNALFNEVTYQTMVLVFALLFICFGVPLFYCFSSIPLVLLSLYVIIYATVLMKATQVMHEKKPLMCWVAEAYEPYFFMKNPENCWYKIITEDDTEASEIRKEGYQRKIIGTIAVMRHLQRDDWAWLFRLAVDHRYHRKGIGLKLIQMVQNWCKTNQFNNIELVMSECQEGSRDLFDVAGFHIKQLYHKKLFTSAVTLQMFQLRCEVRSTF</sequence>
<organism evidence="5 6">
    <name type="scientific">Phaedon cochleariae</name>
    <name type="common">Mustard beetle</name>
    <dbReference type="NCBI Taxonomy" id="80249"/>
    <lineage>
        <taxon>Eukaryota</taxon>
        <taxon>Metazoa</taxon>
        <taxon>Ecdysozoa</taxon>
        <taxon>Arthropoda</taxon>
        <taxon>Hexapoda</taxon>
        <taxon>Insecta</taxon>
        <taxon>Pterygota</taxon>
        <taxon>Neoptera</taxon>
        <taxon>Endopterygota</taxon>
        <taxon>Coleoptera</taxon>
        <taxon>Polyphaga</taxon>
        <taxon>Cucujiformia</taxon>
        <taxon>Chrysomeloidea</taxon>
        <taxon>Chrysomelidae</taxon>
        <taxon>Chrysomelinae</taxon>
        <taxon>Chrysomelini</taxon>
        <taxon>Phaedon</taxon>
    </lineage>
</organism>
<evidence type="ECO:0000313" key="5">
    <source>
        <dbReference type="EMBL" id="CAH1178998.1"/>
    </source>
</evidence>
<dbReference type="PANTHER" id="PTHR13947">
    <property type="entry name" value="GNAT FAMILY N-ACETYLTRANSFERASE"/>
    <property type="match status" value="1"/>
</dbReference>
<evidence type="ECO:0000259" key="3">
    <source>
        <dbReference type="PROSITE" id="PS50003"/>
    </source>
</evidence>
<feature type="domain" description="PH" evidence="3">
    <location>
        <begin position="1"/>
        <end position="43"/>
    </location>
</feature>
<dbReference type="PROSITE" id="PS50003">
    <property type="entry name" value="PH_DOMAIN"/>
    <property type="match status" value="1"/>
</dbReference>
<protein>
    <recommendedName>
        <fullName evidence="7">N-acetyltransferase domain-containing protein</fullName>
    </recommendedName>
</protein>
<dbReference type="SUPFAM" id="SSF55729">
    <property type="entry name" value="Acyl-CoA N-acyltransferases (Nat)"/>
    <property type="match status" value="1"/>
</dbReference>
<keyword evidence="2" id="KW-1133">Transmembrane helix</keyword>
<proteinExistence type="predicted"/>
<keyword evidence="2" id="KW-0472">Membrane</keyword>
<dbReference type="InterPro" id="IPR016181">
    <property type="entry name" value="Acyl_CoA_acyltransferase"/>
</dbReference>
<evidence type="ECO:0000256" key="2">
    <source>
        <dbReference type="SAM" id="Phobius"/>
    </source>
</evidence>
<accession>A0A9P0DSS6</accession>
<evidence type="ECO:0008006" key="7">
    <source>
        <dbReference type="Google" id="ProtNLM"/>
    </source>
</evidence>
<feature type="domain" description="N-acetyltransferase" evidence="4">
    <location>
        <begin position="83"/>
        <end position="238"/>
    </location>
</feature>
<reference evidence="5" key="2">
    <citation type="submission" date="2022-10" db="EMBL/GenBank/DDBJ databases">
        <authorList>
            <consortium name="ENA_rothamsted_submissions"/>
            <consortium name="culmorum"/>
            <person name="King R."/>
        </authorList>
    </citation>
    <scope>NUCLEOTIDE SEQUENCE</scope>
</reference>
<evidence type="ECO:0000259" key="4">
    <source>
        <dbReference type="PROSITE" id="PS51186"/>
    </source>
</evidence>
<keyword evidence="1" id="KW-0808">Transferase</keyword>
<dbReference type="Proteomes" id="UP001153737">
    <property type="component" value="Chromosome 8"/>
</dbReference>
<keyword evidence="2" id="KW-0812">Transmembrane</keyword>
<dbReference type="AlphaFoldDB" id="A0A9P0DSS6"/>
<dbReference type="EMBL" id="OU896714">
    <property type="protein sequence ID" value="CAH1178998.1"/>
    <property type="molecule type" value="Genomic_DNA"/>
</dbReference>
<name>A0A9P0DSS6_PHACE</name>
<feature type="transmembrane region" description="Helical" evidence="2">
    <location>
        <begin position="42"/>
        <end position="63"/>
    </location>
</feature>
<dbReference type="InterPro" id="IPR050769">
    <property type="entry name" value="NAT_camello-type"/>
</dbReference>
<keyword evidence="6" id="KW-1185">Reference proteome</keyword>
<dbReference type="OrthoDB" id="41532at2759"/>
<dbReference type="CDD" id="cd04301">
    <property type="entry name" value="NAT_SF"/>
    <property type="match status" value="1"/>
</dbReference>
<dbReference type="PROSITE" id="PS51186">
    <property type="entry name" value="GNAT"/>
    <property type="match status" value="1"/>
</dbReference>
<dbReference type="Gene3D" id="3.40.630.30">
    <property type="match status" value="1"/>
</dbReference>
<dbReference type="GO" id="GO:0008080">
    <property type="term" value="F:N-acetyltransferase activity"/>
    <property type="evidence" value="ECO:0007669"/>
    <property type="project" value="InterPro"/>
</dbReference>
<evidence type="ECO:0000313" key="6">
    <source>
        <dbReference type="Proteomes" id="UP001153737"/>
    </source>
</evidence>
<dbReference type="Pfam" id="PF00583">
    <property type="entry name" value="Acetyltransf_1"/>
    <property type="match status" value="1"/>
</dbReference>
<feature type="transmembrane region" description="Helical" evidence="2">
    <location>
        <begin position="69"/>
        <end position="86"/>
    </location>
</feature>
<gene>
    <name evidence="5" type="ORF">PHAECO_LOCUS11689</name>
</gene>
<evidence type="ECO:0000256" key="1">
    <source>
        <dbReference type="ARBA" id="ARBA00022679"/>
    </source>
</evidence>